<organism evidence="1 2">
    <name type="scientific">Sporolactobacillus inulinus</name>
    <dbReference type="NCBI Taxonomy" id="2078"/>
    <lineage>
        <taxon>Bacteria</taxon>
        <taxon>Bacillati</taxon>
        <taxon>Bacillota</taxon>
        <taxon>Bacilli</taxon>
        <taxon>Bacillales</taxon>
        <taxon>Sporolactobacillaceae</taxon>
        <taxon>Sporolactobacillus</taxon>
    </lineage>
</organism>
<gene>
    <name evidence="1" type="ORF">NBRC111894_3729</name>
</gene>
<dbReference type="AlphaFoldDB" id="A0A4Y1ZGF1"/>
<dbReference type="EMBL" id="BEXB01000041">
    <property type="protein sequence ID" value="GAY78175.1"/>
    <property type="molecule type" value="Genomic_DNA"/>
</dbReference>
<name>A0A4Y1ZGF1_9BACL</name>
<protein>
    <submittedName>
        <fullName evidence="1">Uncharacterized protein</fullName>
    </submittedName>
</protein>
<sequence length="41" mass="4374">MGRTALNVSDAMVAGLLTGRATGELNKDVYDQRNPEPQNAV</sequence>
<proteinExistence type="predicted"/>
<evidence type="ECO:0000313" key="2">
    <source>
        <dbReference type="Proteomes" id="UP000319716"/>
    </source>
</evidence>
<reference evidence="1 2" key="1">
    <citation type="submission" date="2017-11" db="EMBL/GenBank/DDBJ databases">
        <title>Draft Genome Sequence of Sporolactobacillus inulinus NBRC 111894 Isolated from Koso, a Japanese Sugar-Vegetable Fermented Beverage.</title>
        <authorList>
            <person name="Chiou T.Y."/>
            <person name="Oshima K."/>
            <person name="Suda W."/>
            <person name="Hattori M."/>
            <person name="Takahashi T."/>
        </authorList>
    </citation>
    <scope>NUCLEOTIDE SEQUENCE [LARGE SCALE GENOMIC DNA]</scope>
    <source>
        <strain evidence="1 2">NBRC111894</strain>
    </source>
</reference>
<comment type="caution">
    <text evidence="1">The sequence shown here is derived from an EMBL/GenBank/DDBJ whole genome shotgun (WGS) entry which is preliminary data.</text>
</comment>
<dbReference type="Proteomes" id="UP000319716">
    <property type="component" value="Unassembled WGS sequence"/>
</dbReference>
<evidence type="ECO:0000313" key="1">
    <source>
        <dbReference type="EMBL" id="GAY78175.1"/>
    </source>
</evidence>
<accession>A0A4Y1ZGF1</accession>